<evidence type="ECO:0000256" key="1">
    <source>
        <dbReference type="SAM" id="MobiDB-lite"/>
    </source>
</evidence>
<feature type="compositionally biased region" description="Low complexity" evidence="1">
    <location>
        <begin position="547"/>
        <end position="567"/>
    </location>
</feature>
<protein>
    <submittedName>
        <fullName evidence="2">Uncharacterized protein</fullName>
    </submittedName>
</protein>
<name>A0A067MXW5_BOTB1</name>
<evidence type="ECO:0000313" key="3">
    <source>
        <dbReference type="Proteomes" id="UP000027195"/>
    </source>
</evidence>
<dbReference type="HOGENOM" id="CLU_379907_0_0_1"/>
<dbReference type="AlphaFoldDB" id="A0A067MXW5"/>
<dbReference type="InParanoid" id="A0A067MXW5"/>
<accession>A0A067MXW5</accession>
<proteinExistence type="predicted"/>
<feature type="region of interest" description="Disordered" evidence="1">
    <location>
        <begin position="547"/>
        <end position="577"/>
    </location>
</feature>
<gene>
    <name evidence="2" type="ORF">BOTBODRAFT_40620</name>
</gene>
<dbReference type="EMBL" id="KL198017">
    <property type="protein sequence ID" value="KDQ20444.1"/>
    <property type="molecule type" value="Genomic_DNA"/>
</dbReference>
<feature type="region of interest" description="Disordered" evidence="1">
    <location>
        <begin position="504"/>
        <end position="534"/>
    </location>
</feature>
<feature type="region of interest" description="Disordered" evidence="1">
    <location>
        <begin position="1"/>
        <end position="55"/>
    </location>
</feature>
<feature type="compositionally biased region" description="Low complexity" evidence="1">
    <location>
        <begin position="1"/>
        <end position="18"/>
    </location>
</feature>
<dbReference type="Proteomes" id="UP000027195">
    <property type="component" value="Unassembled WGS sequence"/>
</dbReference>
<sequence>MAKSRASRSAPSSASKARLPPQTSESFSTPSKSKARATETLTNSPASSPRPAPYFYARSTKSVKMKVSPKLLFQDITNRNTPKLAPKTPASNPLSKLKLPLPATKSLIKGNKPKALNKHRDEGLSTEPAAVGRCTKGGKALKLRVAQSKEQQARSSNLELVQTPCSGRSKTPVRHGLRISGDTTLLSNMYATEQDQNLPQSLVGLGLTFPESAFSSSSTYRTFIENIPSGTSIQVHQETALDSTVTPEHSATPDILPSPSLSSIMSMPIDDLMTMHRSDSLILLVNEELPLEPSPTAFCSLHSLSEIAGSRDSLCLDIGLELLPPTSMVVDEEPPWSPTDDVEDEKDFGAIPQRLPKLARRSRKSQSIRGSPLLSTIIEVHEFDPWGMPLATSTSAIDENRHMISTTNDKLARRKAPSHLNVPDALPTSYSFSSEVSLDGMDFFTKHASRIDWPLPPRRTVTVLGGNHANGGGSALCTVENNNDIEYLHPTLPATQQRRHSIHFTPKKDSPPISSSQRRASTSHRGARVIPLTQTQVAQLSRNLDLTVDSDSTNNNDNSPNSLFSPDPSTPSLSPRINGVRVTFGSDQGALSATHFGLNTVTPTIIALSTTRPMSITCPSHDELSTFFRQHAESLVFYNDPSVVLSCAADLLIQFSKKKASRWTRSKEGQAGKKRPVKVKLEIFFEGRDVEGMAAEQQEHNFSTELVIKVPLPLTLGEIGRLLERHLNN</sequence>
<feature type="region of interest" description="Disordered" evidence="1">
    <location>
        <begin position="154"/>
        <end position="174"/>
    </location>
</feature>
<feature type="region of interest" description="Disordered" evidence="1">
    <location>
        <begin position="78"/>
        <end position="97"/>
    </location>
</feature>
<feature type="compositionally biased region" description="Polar residues" evidence="1">
    <location>
        <begin position="21"/>
        <end position="32"/>
    </location>
</feature>
<evidence type="ECO:0000313" key="2">
    <source>
        <dbReference type="EMBL" id="KDQ20444.1"/>
    </source>
</evidence>
<organism evidence="2 3">
    <name type="scientific">Botryobasidium botryosum (strain FD-172 SS1)</name>
    <dbReference type="NCBI Taxonomy" id="930990"/>
    <lineage>
        <taxon>Eukaryota</taxon>
        <taxon>Fungi</taxon>
        <taxon>Dikarya</taxon>
        <taxon>Basidiomycota</taxon>
        <taxon>Agaricomycotina</taxon>
        <taxon>Agaricomycetes</taxon>
        <taxon>Cantharellales</taxon>
        <taxon>Botryobasidiaceae</taxon>
        <taxon>Botryobasidium</taxon>
    </lineage>
</organism>
<reference evidence="3" key="1">
    <citation type="journal article" date="2014" name="Proc. Natl. Acad. Sci. U.S.A.">
        <title>Extensive sampling of basidiomycete genomes demonstrates inadequacy of the white-rot/brown-rot paradigm for wood decay fungi.</title>
        <authorList>
            <person name="Riley R."/>
            <person name="Salamov A.A."/>
            <person name="Brown D.W."/>
            <person name="Nagy L.G."/>
            <person name="Floudas D."/>
            <person name="Held B.W."/>
            <person name="Levasseur A."/>
            <person name="Lombard V."/>
            <person name="Morin E."/>
            <person name="Otillar R."/>
            <person name="Lindquist E.A."/>
            <person name="Sun H."/>
            <person name="LaButti K.M."/>
            <person name="Schmutz J."/>
            <person name="Jabbour D."/>
            <person name="Luo H."/>
            <person name="Baker S.E."/>
            <person name="Pisabarro A.G."/>
            <person name="Walton J.D."/>
            <person name="Blanchette R.A."/>
            <person name="Henrissat B."/>
            <person name="Martin F."/>
            <person name="Cullen D."/>
            <person name="Hibbett D.S."/>
            <person name="Grigoriev I.V."/>
        </authorList>
    </citation>
    <scope>NUCLEOTIDE SEQUENCE [LARGE SCALE GENOMIC DNA]</scope>
    <source>
        <strain evidence="3">FD-172 SS1</strain>
    </source>
</reference>
<keyword evidence="3" id="KW-1185">Reference proteome</keyword>
<feature type="compositionally biased region" description="Polar residues" evidence="1">
    <location>
        <begin position="154"/>
        <end position="169"/>
    </location>
</feature>